<dbReference type="AlphaFoldDB" id="A0A1R4G9P1"/>
<evidence type="ECO:0000256" key="2">
    <source>
        <dbReference type="ARBA" id="ARBA00006706"/>
    </source>
</evidence>
<dbReference type="EC" id="2.5.1.10" evidence="7"/>
<dbReference type="GO" id="GO:0046872">
    <property type="term" value="F:metal ion binding"/>
    <property type="evidence" value="ECO:0007669"/>
    <property type="project" value="UniProtKB-KW"/>
</dbReference>
<evidence type="ECO:0000313" key="8">
    <source>
        <dbReference type="Proteomes" id="UP000195787"/>
    </source>
</evidence>
<dbReference type="EMBL" id="FUHU01000041">
    <property type="protein sequence ID" value="SJM64950.1"/>
    <property type="molecule type" value="Genomic_DNA"/>
</dbReference>
<dbReference type="GO" id="GO:0008299">
    <property type="term" value="P:isoprenoid biosynthetic process"/>
    <property type="evidence" value="ECO:0007669"/>
    <property type="project" value="InterPro"/>
</dbReference>
<evidence type="ECO:0000256" key="3">
    <source>
        <dbReference type="ARBA" id="ARBA00022679"/>
    </source>
</evidence>
<dbReference type="SFLD" id="SFLDG01017">
    <property type="entry name" value="Polyprenyl_Transferase_Like"/>
    <property type="match status" value="1"/>
</dbReference>
<comment type="similarity">
    <text evidence="2 6">Belongs to the FPP/GGPP synthase family.</text>
</comment>
<keyword evidence="8" id="KW-1185">Reference proteome</keyword>
<proteinExistence type="inferred from homology"/>
<protein>
    <submittedName>
        <fullName evidence="7">Octaprenyl diphosphate synthase / Dimethylallyltransferase / (2E,6E)-farnesyl diphosphate synthase / Geranylgeranyl diphosphate synthase</fullName>
        <ecNumber evidence="7">2.5.1.1</ecNumber>
        <ecNumber evidence="7">2.5.1.10</ecNumber>
        <ecNumber evidence="7">2.5.1.29</ecNumber>
        <ecNumber evidence="7">2.5.1.90</ecNumber>
    </submittedName>
</protein>
<dbReference type="OrthoDB" id="4497239at2"/>
<dbReference type="RefSeq" id="WP_086992443.1">
    <property type="nucleotide sequence ID" value="NZ_FUHU01000041.1"/>
</dbReference>
<dbReference type="InterPro" id="IPR033749">
    <property type="entry name" value="Polyprenyl_synt_CS"/>
</dbReference>
<reference evidence="7 8" key="1">
    <citation type="submission" date="2017-02" db="EMBL/GenBank/DDBJ databases">
        <authorList>
            <person name="Peterson S.W."/>
        </authorList>
    </citation>
    <scope>NUCLEOTIDE SEQUENCE [LARGE SCALE GENOMIC DNA]</scope>
    <source>
        <strain evidence="7 8">LMG 22410</strain>
    </source>
</reference>
<dbReference type="EC" id="2.5.1.1" evidence="7"/>
<dbReference type="PANTHER" id="PTHR12001:SF69">
    <property type="entry name" value="ALL TRANS-POLYPRENYL-DIPHOSPHATE SYNTHASE PDSS1"/>
    <property type="match status" value="1"/>
</dbReference>
<dbReference type="PANTHER" id="PTHR12001">
    <property type="entry name" value="GERANYLGERANYL PYROPHOSPHATE SYNTHASE"/>
    <property type="match status" value="1"/>
</dbReference>
<dbReference type="Pfam" id="PF00348">
    <property type="entry name" value="polyprenyl_synt"/>
    <property type="match status" value="1"/>
</dbReference>
<dbReference type="InterPro" id="IPR000092">
    <property type="entry name" value="Polyprenyl_synt"/>
</dbReference>
<evidence type="ECO:0000313" key="7">
    <source>
        <dbReference type="EMBL" id="SJM64950.1"/>
    </source>
</evidence>
<dbReference type="GO" id="GO:0004311">
    <property type="term" value="F:geranylgeranyl diphosphate synthase activity"/>
    <property type="evidence" value="ECO:0007669"/>
    <property type="project" value="UniProtKB-EC"/>
</dbReference>
<dbReference type="InterPro" id="IPR008949">
    <property type="entry name" value="Isoprenoid_synthase_dom_sf"/>
</dbReference>
<dbReference type="GO" id="GO:0106350">
    <property type="term" value="F:all-trans-octaprenyl-diphosphate synthase activity"/>
    <property type="evidence" value="ECO:0007669"/>
    <property type="project" value="UniProtKB-EC"/>
</dbReference>
<dbReference type="PROSITE" id="PS00444">
    <property type="entry name" value="POLYPRENYL_SYNTHASE_2"/>
    <property type="match status" value="1"/>
</dbReference>
<evidence type="ECO:0000256" key="5">
    <source>
        <dbReference type="ARBA" id="ARBA00022842"/>
    </source>
</evidence>
<keyword evidence="4" id="KW-0479">Metal-binding</keyword>
<keyword evidence="5" id="KW-0460">Magnesium</keyword>
<evidence type="ECO:0000256" key="1">
    <source>
        <dbReference type="ARBA" id="ARBA00001946"/>
    </source>
</evidence>
<evidence type="ECO:0000256" key="6">
    <source>
        <dbReference type="RuleBase" id="RU004466"/>
    </source>
</evidence>
<organism evidence="7 8">
    <name type="scientific">Agrococcus casei LMG 22410</name>
    <dbReference type="NCBI Taxonomy" id="1255656"/>
    <lineage>
        <taxon>Bacteria</taxon>
        <taxon>Bacillati</taxon>
        <taxon>Actinomycetota</taxon>
        <taxon>Actinomycetes</taxon>
        <taxon>Micrococcales</taxon>
        <taxon>Microbacteriaceae</taxon>
        <taxon>Agrococcus</taxon>
    </lineage>
</organism>
<comment type="cofactor">
    <cofactor evidence="1">
        <name>Mg(2+)</name>
        <dbReference type="ChEBI" id="CHEBI:18420"/>
    </cofactor>
</comment>
<dbReference type="CDD" id="cd00685">
    <property type="entry name" value="Trans_IPPS_HT"/>
    <property type="match status" value="1"/>
</dbReference>
<dbReference type="SUPFAM" id="SSF48576">
    <property type="entry name" value="Terpenoid synthases"/>
    <property type="match status" value="1"/>
</dbReference>
<dbReference type="Gene3D" id="1.10.600.10">
    <property type="entry name" value="Farnesyl Diphosphate Synthase"/>
    <property type="match status" value="1"/>
</dbReference>
<dbReference type="SFLD" id="SFLDS00005">
    <property type="entry name" value="Isoprenoid_Synthase_Type_I"/>
    <property type="match status" value="1"/>
</dbReference>
<dbReference type="GeneID" id="303173585"/>
<dbReference type="Proteomes" id="UP000195787">
    <property type="component" value="Unassembled WGS sequence"/>
</dbReference>
<name>A0A1R4G9P1_9MICO</name>
<sequence length="335" mass="35973">MASIAEAFGLTRARFALPAERAALNALDEGLEQVESRLTDQLAVTDPVVDALSRYLMEAGGKRVRPMLLLLAAQLGEGASQEVIDAAIIVEITHLASLYHDDVMDESDVRRGVPSAHVVWGNSMAILGGDLLFAKAAQLGAPLGTEVGILQASTFERLCLGQMHETLGPRDEDPVEHYIQVLADKTGSLIAAAAELGVVVSNADDRYRQPMREFGEAIGVAFQLVDDVIDLSFSPETGKPAGTDVKAGVATLPTLLLQQRGDADSAALLERLADTESAEFDSAVAALAAHEVTEQTMQVARDWQQRALRTLEDLPRGPVRRGLEEFSRSVIARIK</sequence>
<keyword evidence="3 6" id="KW-0808">Transferase</keyword>
<dbReference type="GO" id="GO:0004337">
    <property type="term" value="F:(2E,6E)-farnesyl diphosphate synthase activity"/>
    <property type="evidence" value="ECO:0007669"/>
    <property type="project" value="UniProtKB-EC"/>
</dbReference>
<accession>A0A1R4G9P1</accession>
<gene>
    <name evidence="7" type="ORF">CZ674_10210</name>
</gene>
<dbReference type="GO" id="GO:0004161">
    <property type="term" value="F:dimethylallyltranstransferase activity"/>
    <property type="evidence" value="ECO:0007669"/>
    <property type="project" value="UniProtKB-EC"/>
</dbReference>
<evidence type="ECO:0000256" key="4">
    <source>
        <dbReference type="ARBA" id="ARBA00022723"/>
    </source>
</evidence>
<dbReference type="EC" id="2.5.1.90" evidence="7"/>
<dbReference type="EC" id="2.5.1.29" evidence="7"/>